<dbReference type="GO" id="GO:0030246">
    <property type="term" value="F:carbohydrate binding"/>
    <property type="evidence" value="ECO:0007669"/>
    <property type="project" value="UniProtKB-KW"/>
</dbReference>
<dbReference type="RefSeq" id="XP_033181795.1">
    <property type="nucleotide sequence ID" value="XM_033325904.1"/>
</dbReference>
<reference evidence="5" key="1">
    <citation type="submission" date="2021-04" db="EMBL/GenBank/DDBJ databases">
        <authorList>
            <consortium name="Wellcome Sanger Institute Data Sharing"/>
        </authorList>
    </citation>
    <scope>NUCLEOTIDE SEQUENCE [LARGE SCALE GENOMIC DNA]</scope>
</reference>
<dbReference type="Gene3D" id="3.10.100.10">
    <property type="entry name" value="Mannose-Binding Protein A, subunit A"/>
    <property type="match status" value="1"/>
</dbReference>
<name>A0A7N6B4Q8_ANATE</name>
<dbReference type="CDD" id="cd03590">
    <property type="entry name" value="CLECT_DC-SIGN_like"/>
    <property type="match status" value="1"/>
</dbReference>
<dbReference type="GeneTree" id="ENSGT01030000234575"/>
<evidence type="ECO:0000256" key="1">
    <source>
        <dbReference type="ARBA" id="ARBA00022734"/>
    </source>
</evidence>
<feature type="transmembrane region" description="Helical" evidence="3">
    <location>
        <begin position="80"/>
        <end position="102"/>
    </location>
</feature>
<dbReference type="PANTHER" id="PTHR22803">
    <property type="entry name" value="MANNOSE, PHOSPHOLIPASE, LECTIN RECEPTOR RELATED"/>
    <property type="match status" value="1"/>
</dbReference>
<reference evidence="5" key="3">
    <citation type="submission" date="2025-09" db="UniProtKB">
        <authorList>
            <consortium name="Ensembl"/>
        </authorList>
    </citation>
    <scope>IDENTIFICATION</scope>
</reference>
<keyword evidence="3" id="KW-0812">Transmembrane</keyword>
<dbReference type="InterPro" id="IPR050111">
    <property type="entry name" value="C-type_lectin/snaclec_domain"/>
</dbReference>
<dbReference type="Pfam" id="PF00059">
    <property type="entry name" value="Lectin_C"/>
    <property type="match status" value="1"/>
</dbReference>
<keyword evidence="3" id="KW-0472">Membrane</keyword>
<dbReference type="AlphaFoldDB" id="A0A7N6B4Q8"/>
<evidence type="ECO:0000313" key="5">
    <source>
        <dbReference type="Ensembl" id="ENSATEP00000055738.1"/>
    </source>
</evidence>
<evidence type="ECO:0000313" key="6">
    <source>
        <dbReference type="Proteomes" id="UP000265040"/>
    </source>
</evidence>
<dbReference type="InterPro" id="IPR016187">
    <property type="entry name" value="CTDL_fold"/>
</dbReference>
<protein>
    <recommendedName>
        <fullName evidence="4">C-type lectin domain-containing protein</fullName>
    </recommendedName>
</protein>
<proteinExistence type="predicted"/>
<keyword evidence="3" id="KW-1133">Transmembrane helix</keyword>
<keyword evidence="2" id="KW-1015">Disulfide bond</keyword>
<dbReference type="PROSITE" id="PS50041">
    <property type="entry name" value="C_TYPE_LECTIN_2"/>
    <property type="match status" value="1"/>
</dbReference>
<dbReference type="OrthoDB" id="6337382at2759"/>
<keyword evidence="1" id="KW-0430">Lectin</keyword>
<organism evidence="5 6">
    <name type="scientific">Anabas testudineus</name>
    <name type="common">Climbing perch</name>
    <name type="synonym">Anthias testudineus</name>
    <dbReference type="NCBI Taxonomy" id="64144"/>
    <lineage>
        <taxon>Eukaryota</taxon>
        <taxon>Metazoa</taxon>
        <taxon>Chordata</taxon>
        <taxon>Craniata</taxon>
        <taxon>Vertebrata</taxon>
        <taxon>Euteleostomi</taxon>
        <taxon>Actinopterygii</taxon>
        <taxon>Neopterygii</taxon>
        <taxon>Teleostei</taxon>
        <taxon>Neoteleostei</taxon>
        <taxon>Acanthomorphata</taxon>
        <taxon>Anabantaria</taxon>
        <taxon>Anabantiformes</taxon>
        <taxon>Anabantoidei</taxon>
        <taxon>Anabantidae</taxon>
        <taxon>Anabas</taxon>
    </lineage>
</organism>
<feature type="domain" description="C-type lectin" evidence="4">
    <location>
        <begin position="245"/>
        <end position="359"/>
    </location>
</feature>
<dbReference type="SUPFAM" id="SSF56436">
    <property type="entry name" value="C-type lectin-like"/>
    <property type="match status" value="1"/>
</dbReference>
<dbReference type="InterPro" id="IPR018378">
    <property type="entry name" value="C-type_lectin_CS"/>
</dbReference>
<dbReference type="PROSITE" id="PS00615">
    <property type="entry name" value="C_TYPE_LECTIN_1"/>
    <property type="match status" value="1"/>
</dbReference>
<sequence>MSEDIYAKPDLNKKVRFQKSENEDKNEEVGDSMDNTVIYDNCWIQGSTPPNKEDNNTEKPEQIISADVNSRKKNLVRAAAVFQLLLCLLLLAVVIVLVVLLIEGKSLNNNLITERDKLQTSYTEMKTLNTNLTMERDKIKILSANLTTERDKLQIRYSEIKTLSTNLTMERDKLQTSYTEIKTLSTNLTMERDKLQTSYTEMKTLNTNLTMERDKMKTLNSNLTKQRDDLQMKLETMCPERWIKFGNSCYFTNTSMGDWSNSKSSCENLDAQLVIINSQEEQRFLNSLGVEAWIGLTDQERESVWKWVDGTVVNTKYWRASQPDNWDGIENCAAISTGFPPLSNWNDLPCTIQRRFICEKL</sequence>
<accession>A0A7N6B4Q8</accession>
<dbReference type="InterPro" id="IPR016186">
    <property type="entry name" value="C-type_lectin-like/link_sf"/>
</dbReference>
<dbReference type="GeneID" id="113161846"/>
<dbReference type="Gene3D" id="1.20.5.400">
    <property type="match status" value="2"/>
</dbReference>
<evidence type="ECO:0000256" key="2">
    <source>
        <dbReference type="ARBA" id="ARBA00023157"/>
    </source>
</evidence>
<dbReference type="InterPro" id="IPR001304">
    <property type="entry name" value="C-type_lectin-like"/>
</dbReference>
<dbReference type="Ensembl" id="ENSATET00000064334.2">
    <property type="protein sequence ID" value="ENSATEP00000055738.1"/>
    <property type="gene ID" value="ENSATEG00000031151.1"/>
</dbReference>
<dbReference type="InterPro" id="IPR033989">
    <property type="entry name" value="CD209-like_CTLD"/>
</dbReference>
<evidence type="ECO:0000259" key="4">
    <source>
        <dbReference type="PROSITE" id="PS50041"/>
    </source>
</evidence>
<reference evidence="5" key="2">
    <citation type="submission" date="2025-08" db="UniProtKB">
        <authorList>
            <consortium name="Ensembl"/>
        </authorList>
    </citation>
    <scope>IDENTIFICATION</scope>
</reference>
<evidence type="ECO:0000256" key="3">
    <source>
        <dbReference type="SAM" id="Phobius"/>
    </source>
</evidence>
<keyword evidence="6" id="KW-1185">Reference proteome</keyword>
<dbReference type="SMART" id="SM00034">
    <property type="entry name" value="CLECT"/>
    <property type="match status" value="1"/>
</dbReference>
<dbReference type="Proteomes" id="UP000265040">
    <property type="component" value="Chromosome 1"/>
</dbReference>